<accession>A0A0A8Y337</accession>
<reference evidence="1" key="1">
    <citation type="submission" date="2014-09" db="EMBL/GenBank/DDBJ databases">
        <authorList>
            <person name="Magalhaes I.L.F."/>
            <person name="Oliveira U."/>
            <person name="Santos F.R."/>
            <person name="Vidigal T.H.D.A."/>
            <person name="Brescovit A.D."/>
            <person name="Santos A.J."/>
        </authorList>
    </citation>
    <scope>NUCLEOTIDE SEQUENCE</scope>
    <source>
        <tissue evidence="1">Shoot tissue taken approximately 20 cm above the soil surface</tissue>
    </source>
</reference>
<dbReference type="EMBL" id="GBRH01277224">
    <property type="protein sequence ID" value="JAD20671.1"/>
    <property type="molecule type" value="Transcribed_RNA"/>
</dbReference>
<sequence length="102" mass="11232">MQCSYSDVLHRCSNPYLAMHEHVIASSNHFSKPFFHHHWQKICKKNQMKGFPIVSAVLRTASSDGSLAIATLSEPSFTGFQVATLAASRDRTDSSTPPPSTP</sequence>
<protein>
    <submittedName>
        <fullName evidence="1">Uncharacterized protein</fullName>
    </submittedName>
</protein>
<organism evidence="1">
    <name type="scientific">Arundo donax</name>
    <name type="common">Giant reed</name>
    <name type="synonym">Donax arundinaceus</name>
    <dbReference type="NCBI Taxonomy" id="35708"/>
    <lineage>
        <taxon>Eukaryota</taxon>
        <taxon>Viridiplantae</taxon>
        <taxon>Streptophyta</taxon>
        <taxon>Embryophyta</taxon>
        <taxon>Tracheophyta</taxon>
        <taxon>Spermatophyta</taxon>
        <taxon>Magnoliopsida</taxon>
        <taxon>Liliopsida</taxon>
        <taxon>Poales</taxon>
        <taxon>Poaceae</taxon>
        <taxon>PACMAD clade</taxon>
        <taxon>Arundinoideae</taxon>
        <taxon>Arundineae</taxon>
        <taxon>Arundo</taxon>
    </lineage>
</organism>
<dbReference type="AlphaFoldDB" id="A0A0A8Y337"/>
<reference evidence="1" key="2">
    <citation type="journal article" date="2015" name="Data Brief">
        <title>Shoot transcriptome of the giant reed, Arundo donax.</title>
        <authorList>
            <person name="Barrero R.A."/>
            <person name="Guerrero F.D."/>
            <person name="Moolhuijzen P."/>
            <person name="Goolsby J.A."/>
            <person name="Tidwell J."/>
            <person name="Bellgard S.E."/>
            <person name="Bellgard M.I."/>
        </authorList>
    </citation>
    <scope>NUCLEOTIDE SEQUENCE</scope>
    <source>
        <tissue evidence="1">Shoot tissue taken approximately 20 cm above the soil surface</tissue>
    </source>
</reference>
<name>A0A0A8Y337_ARUDO</name>
<proteinExistence type="predicted"/>
<evidence type="ECO:0000313" key="1">
    <source>
        <dbReference type="EMBL" id="JAD20671.1"/>
    </source>
</evidence>